<sequence>MLALDGAAWRKLRAQVLAGEPLCRHCAARGLTEPATDVDHISGDPSDNRLEALQPLCHSCHSTKTNVDKGHSVRTGHGIDGLPLSGEWAK</sequence>
<dbReference type="GO" id="GO:0003676">
    <property type="term" value="F:nucleic acid binding"/>
    <property type="evidence" value="ECO:0007669"/>
    <property type="project" value="InterPro"/>
</dbReference>
<gene>
    <name evidence="3" type="ORF">SDC9_197696</name>
</gene>
<dbReference type="Pfam" id="PF01844">
    <property type="entry name" value="HNH"/>
    <property type="match status" value="1"/>
</dbReference>
<name>A0A645IG33_9ZZZZ</name>
<dbReference type="CDD" id="cd00085">
    <property type="entry name" value="HNHc"/>
    <property type="match status" value="1"/>
</dbReference>
<reference evidence="3" key="1">
    <citation type="submission" date="2019-08" db="EMBL/GenBank/DDBJ databases">
        <authorList>
            <person name="Kucharzyk K."/>
            <person name="Murdoch R.W."/>
            <person name="Higgins S."/>
            <person name="Loffler F."/>
        </authorList>
    </citation>
    <scope>NUCLEOTIDE SEQUENCE</scope>
</reference>
<protein>
    <recommendedName>
        <fullName evidence="2">HNH nuclease domain-containing protein</fullName>
    </recommendedName>
</protein>
<dbReference type="SMART" id="SM00507">
    <property type="entry name" value="HNHc"/>
    <property type="match status" value="1"/>
</dbReference>
<feature type="region of interest" description="Disordered" evidence="1">
    <location>
        <begin position="67"/>
        <end position="90"/>
    </location>
</feature>
<dbReference type="AlphaFoldDB" id="A0A645IG33"/>
<dbReference type="GO" id="GO:0008270">
    <property type="term" value="F:zinc ion binding"/>
    <property type="evidence" value="ECO:0007669"/>
    <property type="project" value="InterPro"/>
</dbReference>
<dbReference type="InterPro" id="IPR002711">
    <property type="entry name" value="HNH"/>
</dbReference>
<feature type="domain" description="HNH nuclease" evidence="2">
    <location>
        <begin position="11"/>
        <end position="62"/>
    </location>
</feature>
<dbReference type="Gene3D" id="1.10.30.50">
    <property type="match status" value="1"/>
</dbReference>
<dbReference type="EMBL" id="VSSQ01113896">
    <property type="protein sequence ID" value="MPN50070.1"/>
    <property type="molecule type" value="Genomic_DNA"/>
</dbReference>
<comment type="caution">
    <text evidence="3">The sequence shown here is derived from an EMBL/GenBank/DDBJ whole genome shotgun (WGS) entry which is preliminary data.</text>
</comment>
<dbReference type="InterPro" id="IPR003615">
    <property type="entry name" value="HNH_nuc"/>
</dbReference>
<dbReference type="GO" id="GO:0004519">
    <property type="term" value="F:endonuclease activity"/>
    <property type="evidence" value="ECO:0007669"/>
    <property type="project" value="InterPro"/>
</dbReference>
<evidence type="ECO:0000256" key="1">
    <source>
        <dbReference type="SAM" id="MobiDB-lite"/>
    </source>
</evidence>
<proteinExistence type="predicted"/>
<evidence type="ECO:0000313" key="3">
    <source>
        <dbReference type="EMBL" id="MPN50070.1"/>
    </source>
</evidence>
<accession>A0A645IG33</accession>
<organism evidence="3">
    <name type="scientific">bioreactor metagenome</name>
    <dbReference type="NCBI Taxonomy" id="1076179"/>
    <lineage>
        <taxon>unclassified sequences</taxon>
        <taxon>metagenomes</taxon>
        <taxon>ecological metagenomes</taxon>
    </lineage>
</organism>
<evidence type="ECO:0000259" key="2">
    <source>
        <dbReference type="SMART" id="SM00507"/>
    </source>
</evidence>